<evidence type="ECO:0000313" key="2">
    <source>
        <dbReference type="EMBL" id="GEP57732.1"/>
    </source>
</evidence>
<dbReference type="Pfam" id="PF03928">
    <property type="entry name" value="HbpS-like"/>
    <property type="match status" value="1"/>
</dbReference>
<keyword evidence="3" id="KW-1185">Reference proteome</keyword>
<dbReference type="RefSeq" id="WP_147152303.1">
    <property type="nucleotide sequence ID" value="NZ_BKAJ01000087.1"/>
</dbReference>
<evidence type="ECO:0000313" key="3">
    <source>
        <dbReference type="Proteomes" id="UP000321058"/>
    </source>
</evidence>
<dbReference type="EMBL" id="BKAJ01000087">
    <property type="protein sequence ID" value="GEP57732.1"/>
    <property type="molecule type" value="Genomic_DNA"/>
</dbReference>
<feature type="chain" id="PRO_5022244673" evidence="1">
    <location>
        <begin position="22"/>
        <end position="162"/>
    </location>
</feature>
<comment type="caution">
    <text evidence="2">The sequence shown here is derived from an EMBL/GenBank/DDBJ whole genome shotgun (WGS) entry which is preliminary data.</text>
</comment>
<dbReference type="Gene3D" id="3.30.450.150">
    <property type="entry name" value="Haem-degrading domain"/>
    <property type="match status" value="1"/>
</dbReference>
<feature type="signal peptide" evidence="1">
    <location>
        <begin position="1"/>
        <end position="21"/>
    </location>
</feature>
<sequence length="162" mass="16193">MHRLMIAAAVAASFVASPLFAQAPPPPPVYGVPITFDAAKKALAAAEAEAKKNNWPVAIAIVDSSGNLAAFSKMDNTQHASVDVAIGKAVTANNFKRPTKALQDAIAQGGANLRLLAVKGATPLEGGVPIVVDGKIIGAIGASGVMANQDAEVAMAGAAAAK</sequence>
<dbReference type="Proteomes" id="UP000321058">
    <property type="component" value="Unassembled WGS sequence"/>
</dbReference>
<protein>
    <submittedName>
        <fullName evidence="2">GlcG protein</fullName>
    </submittedName>
</protein>
<name>A0A512NFN4_9HYPH</name>
<dbReference type="PANTHER" id="PTHR34309:SF1">
    <property type="entry name" value="PROTEIN GLCG"/>
    <property type="match status" value="1"/>
</dbReference>
<gene>
    <name evidence="2" type="ORF">RSO01_48980</name>
</gene>
<dbReference type="OrthoDB" id="9815321at2"/>
<dbReference type="InterPro" id="IPR005624">
    <property type="entry name" value="PduO/GlcC-like"/>
</dbReference>
<reference evidence="2 3" key="1">
    <citation type="submission" date="2019-07" db="EMBL/GenBank/DDBJ databases">
        <title>Whole genome shotgun sequence of Reyranella soli NBRC 108950.</title>
        <authorList>
            <person name="Hosoyama A."/>
            <person name="Uohara A."/>
            <person name="Ohji S."/>
            <person name="Ichikawa N."/>
        </authorList>
    </citation>
    <scope>NUCLEOTIDE SEQUENCE [LARGE SCALE GENOMIC DNA]</scope>
    <source>
        <strain evidence="2 3">NBRC 108950</strain>
    </source>
</reference>
<dbReference type="SUPFAM" id="SSF143744">
    <property type="entry name" value="GlcG-like"/>
    <property type="match status" value="1"/>
</dbReference>
<keyword evidence="1" id="KW-0732">Signal</keyword>
<proteinExistence type="predicted"/>
<dbReference type="PANTHER" id="PTHR34309">
    <property type="entry name" value="SLR1406 PROTEIN"/>
    <property type="match status" value="1"/>
</dbReference>
<dbReference type="InterPro" id="IPR038084">
    <property type="entry name" value="PduO/GlcC-like_sf"/>
</dbReference>
<dbReference type="AlphaFoldDB" id="A0A512NFN4"/>
<evidence type="ECO:0000256" key="1">
    <source>
        <dbReference type="SAM" id="SignalP"/>
    </source>
</evidence>
<dbReference type="InterPro" id="IPR052517">
    <property type="entry name" value="GlcG_carb_metab_protein"/>
</dbReference>
<accession>A0A512NFN4</accession>
<organism evidence="2 3">
    <name type="scientific">Reyranella soli</name>
    <dbReference type="NCBI Taxonomy" id="1230389"/>
    <lineage>
        <taxon>Bacteria</taxon>
        <taxon>Pseudomonadati</taxon>
        <taxon>Pseudomonadota</taxon>
        <taxon>Alphaproteobacteria</taxon>
        <taxon>Hyphomicrobiales</taxon>
        <taxon>Reyranellaceae</taxon>
        <taxon>Reyranella</taxon>
    </lineage>
</organism>